<dbReference type="Gene3D" id="3.40.50.720">
    <property type="entry name" value="NAD(P)-binding Rossmann-like Domain"/>
    <property type="match status" value="1"/>
</dbReference>
<name>A0ABX0JSX9_9PROT</name>
<dbReference type="SUPFAM" id="SSF51735">
    <property type="entry name" value="NAD(P)-binding Rossmann-fold domains"/>
    <property type="match status" value="1"/>
</dbReference>
<dbReference type="EMBL" id="WOTB01000032">
    <property type="protein sequence ID" value="NHN86339.1"/>
    <property type="molecule type" value="Genomic_DNA"/>
</dbReference>
<evidence type="ECO:0000313" key="4">
    <source>
        <dbReference type="Proteomes" id="UP000635278"/>
    </source>
</evidence>
<protein>
    <submittedName>
        <fullName evidence="3">Gfo/Idh/MocA family oxidoreductase</fullName>
    </submittedName>
</protein>
<dbReference type="InterPro" id="IPR055170">
    <property type="entry name" value="GFO_IDH_MocA-like_dom"/>
</dbReference>
<gene>
    <name evidence="3" type="ORF">GOB93_17100</name>
</gene>
<evidence type="ECO:0000313" key="3">
    <source>
        <dbReference type="EMBL" id="NHN86339.1"/>
    </source>
</evidence>
<feature type="domain" description="GFO/IDH/MocA-like oxidoreductase" evidence="2">
    <location>
        <begin position="132"/>
        <end position="269"/>
    </location>
</feature>
<dbReference type="PANTHER" id="PTHR43377:SF8">
    <property type="entry name" value="BLR3664 PROTEIN"/>
    <property type="match status" value="1"/>
</dbReference>
<evidence type="ECO:0000259" key="2">
    <source>
        <dbReference type="Pfam" id="PF22725"/>
    </source>
</evidence>
<dbReference type="Gene3D" id="3.30.360.10">
    <property type="entry name" value="Dihydrodipicolinate Reductase, domain 2"/>
    <property type="match status" value="1"/>
</dbReference>
<dbReference type="RefSeq" id="WP_173584715.1">
    <property type="nucleotide sequence ID" value="NZ_WOTB01000032.1"/>
</dbReference>
<reference evidence="3 4" key="1">
    <citation type="journal article" date="2020" name="Int. J. Syst. Evol. Microbiol.">
        <title>Novel acetic acid bacteria from cider fermentations: Acetobacter conturbans sp. nov. and Acetobacter fallax sp. nov.</title>
        <authorList>
            <person name="Sombolestani A.S."/>
            <person name="Cleenwerck I."/>
            <person name="Cnockaert M."/>
            <person name="Borremans W."/>
            <person name="Wieme A.D."/>
            <person name="De Vuyst L."/>
            <person name="Vandamme P."/>
        </authorList>
    </citation>
    <scope>NUCLEOTIDE SEQUENCE [LARGE SCALE GENOMIC DNA]</scope>
    <source>
        <strain evidence="3 4">LMG 30640</strain>
    </source>
</reference>
<dbReference type="InterPro" id="IPR036291">
    <property type="entry name" value="NAD(P)-bd_dom_sf"/>
</dbReference>
<evidence type="ECO:0000259" key="1">
    <source>
        <dbReference type="Pfam" id="PF01408"/>
    </source>
</evidence>
<dbReference type="PANTHER" id="PTHR43377">
    <property type="entry name" value="BILIVERDIN REDUCTASE A"/>
    <property type="match status" value="1"/>
</dbReference>
<organism evidence="3 4">
    <name type="scientific">Acetobacter musti</name>
    <dbReference type="NCBI Taxonomy" id="864732"/>
    <lineage>
        <taxon>Bacteria</taxon>
        <taxon>Pseudomonadati</taxon>
        <taxon>Pseudomonadota</taxon>
        <taxon>Alphaproteobacteria</taxon>
        <taxon>Acetobacterales</taxon>
        <taxon>Acetobacteraceae</taxon>
        <taxon>Acetobacter</taxon>
    </lineage>
</organism>
<dbReference type="Proteomes" id="UP000635278">
    <property type="component" value="Unassembled WGS sequence"/>
</dbReference>
<dbReference type="Pfam" id="PF01408">
    <property type="entry name" value="GFO_IDH_MocA"/>
    <property type="match status" value="1"/>
</dbReference>
<dbReference type="SUPFAM" id="SSF55347">
    <property type="entry name" value="Glyceraldehyde-3-phosphate dehydrogenase-like, C-terminal domain"/>
    <property type="match status" value="1"/>
</dbReference>
<feature type="domain" description="Gfo/Idh/MocA-like oxidoreductase N-terminal" evidence="1">
    <location>
        <begin position="8"/>
        <end position="124"/>
    </location>
</feature>
<dbReference type="Pfam" id="PF22725">
    <property type="entry name" value="GFO_IDH_MocA_C3"/>
    <property type="match status" value="1"/>
</dbReference>
<comment type="caution">
    <text evidence="3">The sequence shown here is derived from an EMBL/GenBank/DDBJ whole genome shotgun (WGS) entry which is preliminary data.</text>
</comment>
<dbReference type="InterPro" id="IPR051450">
    <property type="entry name" value="Gfo/Idh/MocA_Oxidoreductases"/>
</dbReference>
<dbReference type="InterPro" id="IPR000683">
    <property type="entry name" value="Gfo/Idh/MocA-like_OxRdtase_N"/>
</dbReference>
<accession>A0ABX0JSX9</accession>
<sequence>MSAQSPARILLAGAGAIGRLHFREMQECTFCTLSGIVEPASAGREWAEAAGVPWFADLDTALAHEKPDAAIVATPNQTHRALALRLIEERIVPLVEKPIASTIEDATEIVTASEKAGVPVLIGHHRRHNPIIRTAHEIISRGAPGQLVSVSLMALFHKPDDYFTANWRREPGGGPVLINLIHEIDVIRHLCGEISSVHAVTSNRIRGFEVEDTAAILLRLDNEALVTISLSDCASSPWSWDLQAGEIDSYPAPAAPVTTMVISGTEGSLALPSLDFWSYRGKPDWYEPLTRETTGYRKESPYIAQLRNLCAVSRGEAVPVVDAQEGLSTLRATLAIAESARTGKTVHIPSSQSV</sequence>
<proteinExistence type="predicted"/>
<keyword evidence="4" id="KW-1185">Reference proteome</keyword>